<keyword evidence="1" id="KW-1133">Transmembrane helix</keyword>
<evidence type="ECO:0000256" key="1">
    <source>
        <dbReference type="SAM" id="Phobius"/>
    </source>
</evidence>
<dbReference type="RefSeq" id="WP_215625454.1">
    <property type="nucleotide sequence ID" value="NZ_CP067089.2"/>
</dbReference>
<evidence type="ECO:0000313" key="2">
    <source>
        <dbReference type="EMBL" id="QQO08148.1"/>
    </source>
</evidence>
<dbReference type="AlphaFoldDB" id="A0A7T8BAF2"/>
<feature type="transmembrane region" description="Helical" evidence="1">
    <location>
        <begin position="89"/>
        <end position="111"/>
    </location>
</feature>
<dbReference type="EMBL" id="CP067089">
    <property type="protein sequence ID" value="QQO08148.1"/>
    <property type="molecule type" value="Genomic_DNA"/>
</dbReference>
<evidence type="ECO:0000313" key="3">
    <source>
        <dbReference type="Proteomes" id="UP000595917"/>
    </source>
</evidence>
<proteinExistence type="predicted"/>
<protein>
    <submittedName>
        <fullName evidence="2">Uncharacterized protein</fullName>
    </submittedName>
</protein>
<sequence length="117" mass="12522">MKFSRPAKKSLILILVKRAVFFLLALCLITVFLYVIGTSQGFMDITQIILLRLSTIFAIFLAIGAAYGAILDASMVIRSKRSQYAGGTVVYLLLVVLGGIIAALAAFIIVLSGGNIP</sequence>
<name>A0A7T8BAF2_9SPIR</name>
<gene>
    <name evidence="2" type="ORF">JFL75_14530</name>
</gene>
<dbReference type="KEGG" id="bhc:JFL75_14530"/>
<keyword evidence="1" id="KW-0472">Membrane</keyword>
<keyword evidence="1" id="KW-0812">Transmembrane</keyword>
<accession>A0A7T8BAF2</accession>
<feature type="transmembrane region" description="Helical" evidence="1">
    <location>
        <begin position="56"/>
        <end position="77"/>
    </location>
</feature>
<keyword evidence="3" id="KW-1185">Reference proteome</keyword>
<reference evidence="2" key="1">
    <citation type="submission" date="2021-01" db="EMBL/GenBank/DDBJ databases">
        <title>Description of Breznakiella homolactica.</title>
        <authorList>
            <person name="Song Y."/>
            <person name="Brune A."/>
        </authorList>
    </citation>
    <scope>NUCLEOTIDE SEQUENCE</scope>
    <source>
        <strain evidence="2">RmG30</strain>
    </source>
</reference>
<feature type="transmembrane region" description="Helical" evidence="1">
    <location>
        <begin position="12"/>
        <end position="36"/>
    </location>
</feature>
<dbReference type="Proteomes" id="UP000595917">
    <property type="component" value="Chromosome"/>
</dbReference>
<organism evidence="2 3">
    <name type="scientific">Breznakiella homolactica</name>
    <dbReference type="NCBI Taxonomy" id="2798577"/>
    <lineage>
        <taxon>Bacteria</taxon>
        <taxon>Pseudomonadati</taxon>
        <taxon>Spirochaetota</taxon>
        <taxon>Spirochaetia</taxon>
        <taxon>Spirochaetales</taxon>
        <taxon>Breznakiellaceae</taxon>
        <taxon>Breznakiella</taxon>
    </lineage>
</organism>